<feature type="signal peptide" evidence="1">
    <location>
        <begin position="1"/>
        <end position="20"/>
    </location>
</feature>
<dbReference type="AlphaFoldDB" id="A0A0C3C7Y8"/>
<organism evidence="2 3">
    <name type="scientific">Hebeloma cylindrosporum</name>
    <dbReference type="NCBI Taxonomy" id="76867"/>
    <lineage>
        <taxon>Eukaryota</taxon>
        <taxon>Fungi</taxon>
        <taxon>Dikarya</taxon>
        <taxon>Basidiomycota</taxon>
        <taxon>Agaricomycotina</taxon>
        <taxon>Agaricomycetes</taxon>
        <taxon>Agaricomycetidae</taxon>
        <taxon>Agaricales</taxon>
        <taxon>Agaricineae</taxon>
        <taxon>Hymenogastraceae</taxon>
        <taxon>Hebeloma</taxon>
    </lineage>
</organism>
<name>A0A0C3C7Y8_HEBCY</name>
<reference evidence="2 3" key="1">
    <citation type="submission" date="2014-04" db="EMBL/GenBank/DDBJ databases">
        <authorList>
            <consortium name="DOE Joint Genome Institute"/>
            <person name="Kuo A."/>
            <person name="Gay G."/>
            <person name="Dore J."/>
            <person name="Kohler A."/>
            <person name="Nagy L.G."/>
            <person name="Floudas D."/>
            <person name="Copeland A."/>
            <person name="Barry K.W."/>
            <person name="Cichocki N."/>
            <person name="Veneault-Fourrey C."/>
            <person name="LaButti K."/>
            <person name="Lindquist E.A."/>
            <person name="Lipzen A."/>
            <person name="Lundell T."/>
            <person name="Morin E."/>
            <person name="Murat C."/>
            <person name="Sun H."/>
            <person name="Tunlid A."/>
            <person name="Henrissat B."/>
            <person name="Grigoriev I.V."/>
            <person name="Hibbett D.S."/>
            <person name="Martin F."/>
            <person name="Nordberg H.P."/>
            <person name="Cantor M.N."/>
            <person name="Hua S.X."/>
        </authorList>
    </citation>
    <scope>NUCLEOTIDE SEQUENCE [LARGE SCALE GENOMIC DNA]</scope>
    <source>
        <strain evidence="3">h7</strain>
    </source>
</reference>
<sequence length="153" mass="16648">MAYFFHTFTIILLFFSFTLAAPISFGGTALAVVAANRFKNGKTIHRLGAKNGKNVVGGGIRHHDWNKQDDGTVHSHDTKGLSFHSNAVNIPKDKALYTIKTGQLRGTGFKAVHDGGRDGHGQHHVSLTYHGPPIPHADLKKKVNSLPFKTTKA</sequence>
<dbReference type="HOGENOM" id="CLU_1713508_0_0_1"/>
<feature type="chain" id="PRO_5002162489" evidence="1">
    <location>
        <begin position="21"/>
        <end position="153"/>
    </location>
</feature>
<protein>
    <submittedName>
        <fullName evidence="2">Uncharacterized protein</fullName>
    </submittedName>
</protein>
<keyword evidence="3" id="KW-1185">Reference proteome</keyword>
<reference evidence="3" key="2">
    <citation type="submission" date="2015-01" db="EMBL/GenBank/DDBJ databases">
        <title>Evolutionary Origins and Diversification of the Mycorrhizal Mutualists.</title>
        <authorList>
            <consortium name="DOE Joint Genome Institute"/>
            <consortium name="Mycorrhizal Genomics Consortium"/>
            <person name="Kohler A."/>
            <person name="Kuo A."/>
            <person name="Nagy L.G."/>
            <person name="Floudas D."/>
            <person name="Copeland A."/>
            <person name="Barry K.W."/>
            <person name="Cichocki N."/>
            <person name="Veneault-Fourrey C."/>
            <person name="LaButti K."/>
            <person name="Lindquist E.A."/>
            <person name="Lipzen A."/>
            <person name="Lundell T."/>
            <person name="Morin E."/>
            <person name="Murat C."/>
            <person name="Riley R."/>
            <person name="Ohm R."/>
            <person name="Sun H."/>
            <person name="Tunlid A."/>
            <person name="Henrissat B."/>
            <person name="Grigoriev I.V."/>
            <person name="Hibbett D.S."/>
            <person name="Martin F."/>
        </authorList>
    </citation>
    <scope>NUCLEOTIDE SEQUENCE [LARGE SCALE GENOMIC DNA]</scope>
    <source>
        <strain evidence="3">h7</strain>
    </source>
</reference>
<gene>
    <name evidence="2" type="ORF">M413DRAFT_9171</name>
</gene>
<dbReference type="EMBL" id="KN831773">
    <property type="protein sequence ID" value="KIM44960.1"/>
    <property type="molecule type" value="Genomic_DNA"/>
</dbReference>
<proteinExistence type="predicted"/>
<evidence type="ECO:0000313" key="2">
    <source>
        <dbReference type="EMBL" id="KIM44960.1"/>
    </source>
</evidence>
<keyword evidence="1" id="KW-0732">Signal</keyword>
<dbReference type="Proteomes" id="UP000053424">
    <property type="component" value="Unassembled WGS sequence"/>
</dbReference>
<accession>A0A0C3C7Y8</accession>
<evidence type="ECO:0000256" key="1">
    <source>
        <dbReference type="SAM" id="SignalP"/>
    </source>
</evidence>
<evidence type="ECO:0000313" key="3">
    <source>
        <dbReference type="Proteomes" id="UP000053424"/>
    </source>
</evidence>